<feature type="domain" description="Pseudouridine synthase I TruA alpha/beta" evidence="6">
    <location>
        <begin position="173"/>
        <end position="288"/>
    </location>
</feature>
<comment type="catalytic activity">
    <reaction evidence="4">
        <text>uridine(38/39/40) in tRNA = pseudouridine(38/39/40) in tRNA</text>
        <dbReference type="Rhea" id="RHEA:22376"/>
        <dbReference type="Rhea" id="RHEA-COMP:10085"/>
        <dbReference type="Rhea" id="RHEA-COMP:10087"/>
        <dbReference type="ChEBI" id="CHEBI:65314"/>
        <dbReference type="ChEBI" id="CHEBI:65315"/>
        <dbReference type="EC" id="5.4.99.12"/>
    </reaction>
</comment>
<dbReference type="OrthoDB" id="271910at2759"/>
<dbReference type="STRING" id="6573.A0A210Q5L5"/>
<dbReference type="PANTHER" id="PTHR11142">
    <property type="entry name" value="PSEUDOURIDYLATE SYNTHASE"/>
    <property type="match status" value="1"/>
</dbReference>
<protein>
    <recommendedName>
        <fullName evidence="4">tRNA pseudouridine synthase</fullName>
        <ecNumber evidence="4">5.4.99.12</ecNumber>
    </recommendedName>
</protein>
<dbReference type="SUPFAM" id="SSF55120">
    <property type="entry name" value="Pseudouridine synthase"/>
    <property type="match status" value="1"/>
</dbReference>
<gene>
    <name evidence="7" type="ORF">KP79_PYT21155</name>
</gene>
<evidence type="ECO:0000313" key="8">
    <source>
        <dbReference type="Proteomes" id="UP000242188"/>
    </source>
</evidence>
<proteinExistence type="inferred from homology"/>
<dbReference type="InterPro" id="IPR020095">
    <property type="entry name" value="PsdUridine_synth_TruA_C"/>
</dbReference>
<evidence type="ECO:0000313" key="7">
    <source>
        <dbReference type="EMBL" id="OWF44034.1"/>
    </source>
</evidence>
<feature type="region of interest" description="Disordered" evidence="5">
    <location>
        <begin position="319"/>
        <end position="348"/>
    </location>
</feature>
<sequence>MTCYRYLVHFAYIGKPYRGLQIQGNCGPVSDKTVQNVLQKNLRTVLQQPSLKTSIGSRTDKGVNALSCCLHFNLPLGSTLENGKIVQPPNLEKLAKNVNVRLQLYQESVRVLKIQQVPSTFHCRFQALCRHYVYRLAIGRKDNNDSYNQAFVESAEMQWVRDSMFDTGKFIKAAEMFSGKNQFFLYKKSDKKISRVGPTERSVIVHIRRGNSLSNEYCGGSAEFWDVHIASCAFMRKQVREMVGDMINVGKGTRSLEDLTDRLNGKGERDPTCSAGACALFLKSIVYNAKVLDFKEDQTDQLLKESRVFEGPHFKKHQTGTEYRTMSKQTINSDECKDSKGSKQYRDKHDDILYQDDVQRNDHQQTSRTYDSVFIKLVRSVMKMFENKSQ</sequence>
<dbReference type="EMBL" id="NEDP02004925">
    <property type="protein sequence ID" value="OWF44034.1"/>
    <property type="molecule type" value="Genomic_DNA"/>
</dbReference>
<comment type="caution">
    <text evidence="7">The sequence shown here is derived from an EMBL/GenBank/DDBJ whole genome shotgun (WGS) entry which is preliminary data.</text>
</comment>
<keyword evidence="2 4" id="KW-0819">tRNA processing</keyword>
<reference evidence="7 8" key="1">
    <citation type="journal article" date="2017" name="Nat. Ecol. Evol.">
        <title>Scallop genome provides insights into evolution of bilaterian karyotype and development.</title>
        <authorList>
            <person name="Wang S."/>
            <person name="Zhang J."/>
            <person name="Jiao W."/>
            <person name="Li J."/>
            <person name="Xun X."/>
            <person name="Sun Y."/>
            <person name="Guo X."/>
            <person name="Huan P."/>
            <person name="Dong B."/>
            <person name="Zhang L."/>
            <person name="Hu X."/>
            <person name="Sun X."/>
            <person name="Wang J."/>
            <person name="Zhao C."/>
            <person name="Wang Y."/>
            <person name="Wang D."/>
            <person name="Huang X."/>
            <person name="Wang R."/>
            <person name="Lv J."/>
            <person name="Li Y."/>
            <person name="Zhang Z."/>
            <person name="Liu B."/>
            <person name="Lu W."/>
            <person name="Hui Y."/>
            <person name="Liang J."/>
            <person name="Zhou Z."/>
            <person name="Hou R."/>
            <person name="Li X."/>
            <person name="Liu Y."/>
            <person name="Li H."/>
            <person name="Ning X."/>
            <person name="Lin Y."/>
            <person name="Zhao L."/>
            <person name="Xing Q."/>
            <person name="Dou J."/>
            <person name="Li Y."/>
            <person name="Mao J."/>
            <person name="Guo H."/>
            <person name="Dou H."/>
            <person name="Li T."/>
            <person name="Mu C."/>
            <person name="Jiang W."/>
            <person name="Fu Q."/>
            <person name="Fu X."/>
            <person name="Miao Y."/>
            <person name="Liu J."/>
            <person name="Yu Q."/>
            <person name="Li R."/>
            <person name="Liao H."/>
            <person name="Li X."/>
            <person name="Kong Y."/>
            <person name="Jiang Z."/>
            <person name="Chourrout D."/>
            <person name="Li R."/>
            <person name="Bao Z."/>
        </authorList>
    </citation>
    <scope>NUCLEOTIDE SEQUENCE [LARGE SCALE GENOMIC DNA]</scope>
    <source>
        <strain evidence="7 8">PY_sf001</strain>
    </source>
</reference>
<evidence type="ECO:0000256" key="2">
    <source>
        <dbReference type="ARBA" id="ARBA00022694"/>
    </source>
</evidence>
<keyword evidence="3 4" id="KW-0413">Isomerase</keyword>
<organism evidence="7 8">
    <name type="scientific">Mizuhopecten yessoensis</name>
    <name type="common">Japanese scallop</name>
    <name type="synonym">Patinopecten yessoensis</name>
    <dbReference type="NCBI Taxonomy" id="6573"/>
    <lineage>
        <taxon>Eukaryota</taxon>
        <taxon>Metazoa</taxon>
        <taxon>Spiralia</taxon>
        <taxon>Lophotrochozoa</taxon>
        <taxon>Mollusca</taxon>
        <taxon>Bivalvia</taxon>
        <taxon>Autobranchia</taxon>
        <taxon>Pteriomorphia</taxon>
        <taxon>Pectinida</taxon>
        <taxon>Pectinoidea</taxon>
        <taxon>Pectinidae</taxon>
        <taxon>Mizuhopecten</taxon>
    </lineage>
</organism>
<dbReference type="GO" id="GO:0031119">
    <property type="term" value="P:tRNA pseudouridine synthesis"/>
    <property type="evidence" value="ECO:0007669"/>
    <property type="project" value="TreeGrafter"/>
</dbReference>
<dbReference type="InterPro" id="IPR020103">
    <property type="entry name" value="PsdUridine_synth_cat_dom_sf"/>
</dbReference>
<dbReference type="InterPro" id="IPR020094">
    <property type="entry name" value="TruA/RsuA/RluB/E/F_N"/>
</dbReference>
<feature type="compositionally biased region" description="Polar residues" evidence="5">
    <location>
        <begin position="320"/>
        <end position="333"/>
    </location>
</feature>
<dbReference type="InterPro" id="IPR020097">
    <property type="entry name" value="PsdUridine_synth_TruA_a/b_dom"/>
</dbReference>
<dbReference type="Gene3D" id="3.30.70.660">
    <property type="entry name" value="Pseudouridine synthase I, catalytic domain, C-terminal subdomain"/>
    <property type="match status" value="1"/>
</dbReference>
<comment type="similarity">
    <text evidence="1 4">Belongs to the tRNA pseudouridine synthase TruA family.</text>
</comment>
<name>A0A210Q5L5_MIZYE</name>
<evidence type="ECO:0000256" key="1">
    <source>
        <dbReference type="ARBA" id="ARBA00009375"/>
    </source>
</evidence>
<accession>A0A210Q5L5</accession>
<dbReference type="HAMAP" id="MF_00171">
    <property type="entry name" value="TruA"/>
    <property type="match status" value="1"/>
</dbReference>
<dbReference type="PANTHER" id="PTHR11142:SF0">
    <property type="entry name" value="TRNA PSEUDOURIDINE SYNTHASE-LIKE 1"/>
    <property type="match status" value="1"/>
</dbReference>
<evidence type="ECO:0000256" key="3">
    <source>
        <dbReference type="ARBA" id="ARBA00023235"/>
    </source>
</evidence>
<dbReference type="EC" id="5.4.99.12" evidence="4"/>
<dbReference type="InterPro" id="IPR001406">
    <property type="entry name" value="PsdUridine_synth_TruA"/>
</dbReference>
<keyword evidence="8" id="KW-1185">Reference proteome</keyword>
<dbReference type="GO" id="GO:0003723">
    <property type="term" value="F:RNA binding"/>
    <property type="evidence" value="ECO:0007669"/>
    <property type="project" value="InterPro"/>
</dbReference>
<dbReference type="Proteomes" id="UP000242188">
    <property type="component" value="Unassembled WGS sequence"/>
</dbReference>
<dbReference type="GO" id="GO:0160147">
    <property type="term" value="F:tRNA pseudouridine(38-40) synthase activity"/>
    <property type="evidence" value="ECO:0007669"/>
    <property type="project" value="UniProtKB-EC"/>
</dbReference>
<feature type="compositionally biased region" description="Basic and acidic residues" evidence="5">
    <location>
        <begin position="334"/>
        <end position="348"/>
    </location>
</feature>
<evidence type="ECO:0000259" key="6">
    <source>
        <dbReference type="Pfam" id="PF01416"/>
    </source>
</evidence>
<dbReference type="Gene3D" id="3.30.70.580">
    <property type="entry name" value="Pseudouridine synthase I, catalytic domain, N-terminal subdomain"/>
    <property type="match status" value="1"/>
</dbReference>
<dbReference type="AlphaFoldDB" id="A0A210Q5L5"/>
<evidence type="ECO:0000256" key="5">
    <source>
        <dbReference type="SAM" id="MobiDB-lite"/>
    </source>
</evidence>
<evidence type="ECO:0000256" key="4">
    <source>
        <dbReference type="RuleBase" id="RU003792"/>
    </source>
</evidence>
<dbReference type="Pfam" id="PF01416">
    <property type="entry name" value="PseudoU_synth_1"/>
    <property type="match status" value="1"/>
</dbReference>